<dbReference type="OrthoDB" id="10414207at2759"/>
<evidence type="ECO:0000256" key="1">
    <source>
        <dbReference type="SAM" id="SignalP"/>
    </source>
</evidence>
<dbReference type="EMBL" id="JAIQCV010000010">
    <property type="protein sequence ID" value="KAH1056906.1"/>
    <property type="molecule type" value="Genomic_DNA"/>
</dbReference>
<keyword evidence="3" id="KW-1185">Reference proteome</keyword>
<keyword evidence="1" id="KW-0732">Signal</keyword>
<accession>A0A9D3UTD1</accession>
<name>A0A9D3UTD1_9ROSI</name>
<proteinExistence type="predicted"/>
<evidence type="ECO:0000313" key="3">
    <source>
        <dbReference type="Proteomes" id="UP000828251"/>
    </source>
</evidence>
<reference evidence="2 3" key="1">
    <citation type="journal article" date="2021" name="Plant Biotechnol. J.">
        <title>Multi-omics assisted identification of the key and species-specific regulatory components of drought-tolerant mechanisms in Gossypium stocksii.</title>
        <authorList>
            <person name="Yu D."/>
            <person name="Ke L."/>
            <person name="Zhang D."/>
            <person name="Wu Y."/>
            <person name="Sun Y."/>
            <person name="Mei J."/>
            <person name="Sun J."/>
            <person name="Sun Y."/>
        </authorList>
    </citation>
    <scope>NUCLEOTIDE SEQUENCE [LARGE SCALE GENOMIC DNA]</scope>
    <source>
        <strain evidence="3">cv. E1</strain>
        <tissue evidence="2">Leaf</tissue>
    </source>
</reference>
<evidence type="ECO:0000313" key="2">
    <source>
        <dbReference type="EMBL" id="KAH1056906.1"/>
    </source>
</evidence>
<feature type="chain" id="PRO_5039436569" evidence="1">
    <location>
        <begin position="19"/>
        <end position="76"/>
    </location>
</feature>
<comment type="caution">
    <text evidence="2">The sequence shown here is derived from an EMBL/GenBank/DDBJ whole genome shotgun (WGS) entry which is preliminary data.</text>
</comment>
<feature type="signal peptide" evidence="1">
    <location>
        <begin position="1"/>
        <end position="18"/>
    </location>
</feature>
<sequence>MATGHLFDLAYFIALAFCHQTNRHRKGAIYLGLYMTRLTRHLGLLGTPEQTSTLTLVGQISPKGISSVTHMRMIKR</sequence>
<gene>
    <name evidence="2" type="ORF">J1N35_034971</name>
</gene>
<protein>
    <submittedName>
        <fullName evidence="2">Uncharacterized protein</fullName>
    </submittedName>
</protein>
<dbReference type="Proteomes" id="UP000828251">
    <property type="component" value="Unassembled WGS sequence"/>
</dbReference>
<dbReference type="AlphaFoldDB" id="A0A9D3UTD1"/>
<organism evidence="2 3">
    <name type="scientific">Gossypium stocksii</name>
    <dbReference type="NCBI Taxonomy" id="47602"/>
    <lineage>
        <taxon>Eukaryota</taxon>
        <taxon>Viridiplantae</taxon>
        <taxon>Streptophyta</taxon>
        <taxon>Embryophyta</taxon>
        <taxon>Tracheophyta</taxon>
        <taxon>Spermatophyta</taxon>
        <taxon>Magnoliopsida</taxon>
        <taxon>eudicotyledons</taxon>
        <taxon>Gunneridae</taxon>
        <taxon>Pentapetalae</taxon>
        <taxon>rosids</taxon>
        <taxon>malvids</taxon>
        <taxon>Malvales</taxon>
        <taxon>Malvaceae</taxon>
        <taxon>Malvoideae</taxon>
        <taxon>Gossypium</taxon>
    </lineage>
</organism>